<protein>
    <submittedName>
        <fullName evidence="3">Glycosyltransferase involved in cell wall bisynthesis</fullName>
    </submittedName>
</protein>
<sequence>MRIALVTETFFPATDGICTRLGQMVRIMKQLGHEILIVSPDLGVDNYDGIPITKIESVTVPFYPSRPWALPSRKIREVLLQFNPDIVHAVNPFLMVTSAVYYAKKLQIPLLTSYHTHIPQYLDHYNLPLLKPAVWEYIKLWHTGSDINLTVSTSLQVELREQGIPVDGTMPSGVDLSMRSPKYFDEALYQKLTFGLKDQKLLVYVGRLAAEKSLDQLREIFNYRDDVCLSIVGDGPERENLEKLFAGTKTTFNGFKQGEELATYFATGDAFIFPSTSETFGLVISEAMASGLPVIAASSGPTLEQIEDNVSGLVYEPGNIQSLLEKINVLDLPLQVRRIKVTALRVAEEKTWLKASHLLLDSYRQAIELSDVKYGRMQKLSN</sequence>
<evidence type="ECO:0000259" key="2">
    <source>
        <dbReference type="Pfam" id="PF13439"/>
    </source>
</evidence>
<dbReference type="STRING" id="1121925.SAMN02746011_01414"/>
<name>A0A1T4MGC5_9LACT</name>
<feature type="domain" description="Glycosyl transferase family 1" evidence="1">
    <location>
        <begin position="197"/>
        <end position="328"/>
    </location>
</feature>
<organism evidence="3 4">
    <name type="scientific">Globicatella sulfidifaciens DSM 15739</name>
    <dbReference type="NCBI Taxonomy" id="1121925"/>
    <lineage>
        <taxon>Bacteria</taxon>
        <taxon>Bacillati</taxon>
        <taxon>Bacillota</taxon>
        <taxon>Bacilli</taxon>
        <taxon>Lactobacillales</taxon>
        <taxon>Aerococcaceae</taxon>
        <taxon>Globicatella</taxon>
    </lineage>
</organism>
<keyword evidence="3" id="KW-0808">Transferase</keyword>
<feature type="domain" description="Glycosyltransferase subfamily 4-like N-terminal" evidence="2">
    <location>
        <begin position="16"/>
        <end position="176"/>
    </location>
</feature>
<evidence type="ECO:0000313" key="3">
    <source>
        <dbReference type="EMBL" id="SJZ65906.1"/>
    </source>
</evidence>
<dbReference type="InterPro" id="IPR001296">
    <property type="entry name" value="Glyco_trans_1"/>
</dbReference>
<dbReference type="InterPro" id="IPR028098">
    <property type="entry name" value="Glyco_trans_4-like_N"/>
</dbReference>
<keyword evidence="4" id="KW-1185">Reference proteome</keyword>
<dbReference type="OrthoDB" id="9802525at2"/>
<evidence type="ECO:0000259" key="1">
    <source>
        <dbReference type="Pfam" id="PF00534"/>
    </source>
</evidence>
<dbReference type="InterPro" id="IPR050194">
    <property type="entry name" value="Glycosyltransferase_grp1"/>
</dbReference>
<gene>
    <name evidence="3" type="ORF">SAMN02746011_01414</name>
</gene>
<dbReference type="Pfam" id="PF00534">
    <property type="entry name" value="Glycos_transf_1"/>
    <property type="match status" value="1"/>
</dbReference>
<dbReference type="SUPFAM" id="SSF53756">
    <property type="entry name" value="UDP-Glycosyltransferase/glycogen phosphorylase"/>
    <property type="match status" value="1"/>
</dbReference>
<reference evidence="4" key="1">
    <citation type="submission" date="2017-02" db="EMBL/GenBank/DDBJ databases">
        <authorList>
            <person name="Varghese N."/>
            <person name="Submissions S."/>
        </authorList>
    </citation>
    <scope>NUCLEOTIDE SEQUENCE [LARGE SCALE GENOMIC DNA]</scope>
    <source>
        <strain evidence="4">DSM 15739</strain>
    </source>
</reference>
<evidence type="ECO:0000313" key="4">
    <source>
        <dbReference type="Proteomes" id="UP000189941"/>
    </source>
</evidence>
<dbReference type="GO" id="GO:0016757">
    <property type="term" value="F:glycosyltransferase activity"/>
    <property type="evidence" value="ECO:0007669"/>
    <property type="project" value="InterPro"/>
</dbReference>
<dbReference type="AlphaFoldDB" id="A0A1T4MGC5"/>
<dbReference type="PANTHER" id="PTHR45947">
    <property type="entry name" value="SULFOQUINOVOSYL TRANSFERASE SQD2"/>
    <property type="match status" value="1"/>
</dbReference>
<dbReference type="Pfam" id="PF13439">
    <property type="entry name" value="Glyco_transf_4"/>
    <property type="match status" value="1"/>
</dbReference>
<dbReference type="Proteomes" id="UP000189941">
    <property type="component" value="Unassembled WGS sequence"/>
</dbReference>
<dbReference type="Gene3D" id="3.40.50.2000">
    <property type="entry name" value="Glycogen Phosphorylase B"/>
    <property type="match status" value="2"/>
</dbReference>
<dbReference type="CDD" id="cd03814">
    <property type="entry name" value="GT4-like"/>
    <property type="match status" value="1"/>
</dbReference>
<proteinExistence type="predicted"/>
<accession>A0A1T4MGC5</accession>
<dbReference type="RefSeq" id="WP_078756149.1">
    <property type="nucleotide sequence ID" value="NZ_FUWO01000012.1"/>
</dbReference>
<dbReference type="EMBL" id="FUWO01000012">
    <property type="protein sequence ID" value="SJZ65906.1"/>
    <property type="molecule type" value="Genomic_DNA"/>
</dbReference>
<dbReference type="PANTHER" id="PTHR45947:SF3">
    <property type="entry name" value="SULFOQUINOVOSYL TRANSFERASE SQD2"/>
    <property type="match status" value="1"/>
</dbReference>